<dbReference type="SUPFAM" id="SSF82866">
    <property type="entry name" value="Multidrug efflux transporter AcrB transmembrane domain"/>
    <property type="match status" value="1"/>
</dbReference>
<keyword evidence="3" id="KW-1185">Reference proteome</keyword>
<dbReference type="Proteomes" id="UP000317093">
    <property type="component" value="Chromosome"/>
</dbReference>
<proteinExistence type="predicted"/>
<protein>
    <submittedName>
        <fullName evidence="2">Uncharacterized protein</fullName>
    </submittedName>
</protein>
<evidence type="ECO:0000313" key="3">
    <source>
        <dbReference type="Proteomes" id="UP000317093"/>
    </source>
</evidence>
<name>A0A518AZT9_9BACT</name>
<keyword evidence="1" id="KW-0472">Membrane</keyword>
<dbReference type="KEGG" id="knv:Pan216_10700"/>
<organism evidence="2 3">
    <name type="scientific">Kolteria novifilia</name>
    <dbReference type="NCBI Taxonomy" id="2527975"/>
    <lineage>
        <taxon>Bacteria</taxon>
        <taxon>Pseudomonadati</taxon>
        <taxon>Planctomycetota</taxon>
        <taxon>Planctomycetia</taxon>
        <taxon>Kolteriales</taxon>
        <taxon>Kolteriaceae</taxon>
        <taxon>Kolteria</taxon>
    </lineage>
</organism>
<accession>A0A518AZT9</accession>
<feature type="transmembrane region" description="Helical" evidence="1">
    <location>
        <begin position="28"/>
        <end position="53"/>
    </location>
</feature>
<reference evidence="2 3" key="1">
    <citation type="submission" date="2019-02" db="EMBL/GenBank/DDBJ databases">
        <title>Deep-cultivation of Planctomycetes and their phenomic and genomic characterization uncovers novel biology.</title>
        <authorList>
            <person name="Wiegand S."/>
            <person name="Jogler M."/>
            <person name="Boedeker C."/>
            <person name="Pinto D."/>
            <person name="Vollmers J."/>
            <person name="Rivas-Marin E."/>
            <person name="Kohn T."/>
            <person name="Peeters S.H."/>
            <person name="Heuer A."/>
            <person name="Rast P."/>
            <person name="Oberbeckmann S."/>
            <person name="Bunk B."/>
            <person name="Jeske O."/>
            <person name="Meyerdierks A."/>
            <person name="Storesund J.E."/>
            <person name="Kallscheuer N."/>
            <person name="Luecker S."/>
            <person name="Lage O.M."/>
            <person name="Pohl T."/>
            <person name="Merkel B.J."/>
            <person name="Hornburger P."/>
            <person name="Mueller R.-W."/>
            <person name="Bruemmer F."/>
            <person name="Labrenz M."/>
            <person name="Spormann A.M."/>
            <person name="Op den Camp H."/>
            <person name="Overmann J."/>
            <person name="Amann R."/>
            <person name="Jetten M.S.M."/>
            <person name="Mascher T."/>
            <person name="Medema M.H."/>
            <person name="Devos D.P."/>
            <person name="Kaster A.-K."/>
            <person name="Ovreas L."/>
            <person name="Rohde M."/>
            <person name="Galperin M.Y."/>
            <person name="Jogler C."/>
        </authorList>
    </citation>
    <scope>NUCLEOTIDE SEQUENCE [LARGE SCALE GENOMIC DNA]</scope>
    <source>
        <strain evidence="2 3">Pan216</strain>
    </source>
</reference>
<dbReference type="OrthoDB" id="5429313at2"/>
<keyword evidence="1" id="KW-1133">Transmembrane helix</keyword>
<dbReference type="AlphaFoldDB" id="A0A518AZT9"/>
<gene>
    <name evidence="2" type="ORF">Pan216_10700</name>
</gene>
<dbReference type="EMBL" id="CP036279">
    <property type="protein sequence ID" value="QDU60231.1"/>
    <property type="molecule type" value="Genomic_DNA"/>
</dbReference>
<evidence type="ECO:0000256" key="1">
    <source>
        <dbReference type="SAM" id="Phobius"/>
    </source>
</evidence>
<dbReference type="Gene3D" id="1.20.1640.10">
    <property type="entry name" value="Multidrug efflux transporter AcrB transmembrane domain"/>
    <property type="match status" value="1"/>
</dbReference>
<evidence type="ECO:0000313" key="2">
    <source>
        <dbReference type="EMBL" id="QDU60231.1"/>
    </source>
</evidence>
<keyword evidence="1" id="KW-0812">Transmembrane</keyword>
<sequence length="56" mass="5884">MVFANLALMIGFSILSFSSFVPTAQFGALVSIAILGGLLGNLFFLPVLLRVLVGRA</sequence>